<protein>
    <submittedName>
        <fullName evidence="1">Uncharacterized protein</fullName>
    </submittedName>
</protein>
<dbReference type="RefSeq" id="WP_271188005.1">
    <property type="nucleotide sequence ID" value="NZ_BSFE01000012.1"/>
</dbReference>
<proteinExistence type="predicted"/>
<dbReference type="AlphaFoldDB" id="A0A9W6MQ72"/>
<gene>
    <name evidence="1" type="ORF">GCM10017621_31740</name>
</gene>
<name>A0A9W6MQ72_9PROT</name>
<evidence type="ECO:0000313" key="1">
    <source>
        <dbReference type="EMBL" id="GLK53666.1"/>
    </source>
</evidence>
<evidence type="ECO:0000313" key="2">
    <source>
        <dbReference type="Proteomes" id="UP001143486"/>
    </source>
</evidence>
<comment type="caution">
    <text evidence="1">The sequence shown here is derived from an EMBL/GenBank/DDBJ whole genome shotgun (WGS) entry which is preliminary data.</text>
</comment>
<dbReference type="Proteomes" id="UP001143486">
    <property type="component" value="Unassembled WGS sequence"/>
</dbReference>
<keyword evidence="2" id="KW-1185">Reference proteome</keyword>
<organism evidence="1 2">
    <name type="scientific">Maricaulis virginensis</name>
    <dbReference type="NCBI Taxonomy" id="144022"/>
    <lineage>
        <taxon>Bacteria</taxon>
        <taxon>Pseudomonadati</taxon>
        <taxon>Pseudomonadota</taxon>
        <taxon>Alphaproteobacteria</taxon>
        <taxon>Maricaulales</taxon>
        <taxon>Maricaulaceae</taxon>
        <taxon>Maricaulis</taxon>
    </lineage>
</organism>
<reference evidence="1" key="2">
    <citation type="submission" date="2023-01" db="EMBL/GenBank/DDBJ databases">
        <authorList>
            <person name="Sun Q."/>
            <person name="Evtushenko L."/>
        </authorList>
    </citation>
    <scope>NUCLEOTIDE SEQUENCE</scope>
    <source>
        <strain evidence="1">VKM B-1513</strain>
    </source>
</reference>
<sequence>MLGLIVLLALEAPPAEPLALYARARETVETHGDALWPGLADAPFRMLLNDGEREFLVCGGTPDGFEPAGTDPATGCSLSWRDAQFGPNLLATFPLFGVSTIVTGTPEETGQTPRAWQQVVLHEHMHQFQDTHPAASYAAVQALDLHGGDETGMWMLNYPFPYADPATAEAGRALADAALAALDAEPDGFDAAFDTYAAARAAFTAGLSDADGRYYEFQVWKEGVARWTELALARLEGDAEETARQEARLRQELRELSLPDWQRVAFYALGSADAELLERRGAAWREAYFDHPFRLGTHFVSAGAR</sequence>
<accession>A0A9W6MQ72</accession>
<reference evidence="1" key="1">
    <citation type="journal article" date="2014" name="Int. J. Syst. Evol. Microbiol.">
        <title>Complete genome sequence of Corynebacterium casei LMG S-19264T (=DSM 44701T), isolated from a smear-ripened cheese.</title>
        <authorList>
            <consortium name="US DOE Joint Genome Institute (JGI-PGF)"/>
            <person name="Walter F."/>
            <person name="Albersmeier A."/>
            <person name="Kalinowski J."/>
            <person name="Ruckert C."/>
        </authorList>
    </citation>
    <scope>NUCLEOTIDE SEQUENCE</scope>
    <source>
        <strain evidence="1">VKM B-1513</strain>
    </source>
</reference>
<dbReference type="EMBL" id="BSFE01000012">
    <property type="protein sequence ID" value="GLK53666.1"/>
    <property type="molecule type" value="Genomic_DNA"/>
</dbReference>